<dbReference type="Pfam" id="PF00108">
    <property type="entry name" value="Thiolase_N"/>
    <property type="match status" value="1"/>
</dbReference>
<name>A0A7J3ZKE6_9CREN</name>
<evidence type="ECO:0000256" key="1">
    <source>
        <dbReference type="ARBA" id="ARBA00023229"/>
    </source>
</evidence>
<evidence type="ECO:0000313" key="4">
    <source>
        <dbReference type="EMBL" id="HHQ80513.1"/>
    </source>
</evidence>
<accession>A0A7J3ZKE6</accession>
<dbReference type="PANTHER" id="PTHR42870:SF1">
    <property type="entry name" value="NON-SPECIFIC LIPID-TRANSFER PROTEIN-LIKE 2"/>
    <property type="match status" value="1"/>
</dbReference>
<evidence type="ECO:0000259" key="2">
    <source>
        <dbReference type="Pfam" id="PF00108"/>
    </source>
</evidence>
<dbReference type="Pfam" id="PF22691">
    <property type="entry name" value="Thiolase_C_1"/>
    <property type="match status" value="1"/>
</dbReference>
<comment type="caution">
    <text evidence="4">The sequence shown here is derived from an EMBL/GenBank/DDBJ whole genome shotgun (WGS) entry which is preliminary data.</text>
</comment>
<dbReference type="SUPFAM" id="SSF53901">
    <property type="entry name" value="Thiolase-like"/>
    <property type="match status" value="2"/>
</dbReference>
<dbReference type="GO" id="GO:0016747">
    <property type="term" value="F:acyltransferase activity, transferring groups other than amino-acyl groups"/>
    <property type="evidence" value="ECO:0007669"/>
    <property type="project" value="InterPro"/>
</dbReference>
<dbReference type="InterPro" id="IPR016039">
    <property type="entry name" value="Thiolase-like"/>
</dbReference>
<sequence length="385" mass="41807">MRTVAIIGSGMTRFGKHHDKSVIDLMSEAVLEALALSKVDRIDGLIVGTMSPEHYENRIGIANILAGHLGVEGAIVMRAENTSGSGGSALYTGWLTVACGLADIVVVVGGEKMTHLSTEENAAIIAGLVHEYERRTGVTLPSYAALVARYYLYKYNVPREALAYVAIKNHKNGSLNPKAHFQKEITPEDYFKSKMVADPLRVMDYAPISDGAAAVVLAPLDIASSYTSKPIVIKSIVGATDTLVLHEREDLLHLEAVRTSTQRALKEAKLTLNDVDLLEVHDMATILELIELESMGFFPRGGSWQAVIEGYTQLDGELPVNSSGGLKSKGHPIGATGVSQAHEVFLQMRREAERRQVRKDVRVALSMSMGGFGNNAYTVVYEVGW</sequence>
<reference evidence="4" key="1">
    <citation type="journal article" date="2020" name="mSystems">
        <title>Genome- and Community-Level Interaction Insights into Carbon Utilization and Element Cycling Functions of Hydrothermarchaeota in Hydrothermal Sediment.</title>
        <authorList>
            <person name="Zhou Z."/>
            <person name="Liu Y."/>
            <person name="Xu W."/>
            <person name="Pan J."/>
            <person name="Luo Z.H."/>
            <person name="Li M."/>
        </authorList>
    </citation>
    <scope>NUCLEOTIDE SEQUENCE [LARGE SCALE GENOMIC DNA]</scope>
    <source>
        <strain evidence="4">SpSt-1116</strain>
    </source>
</reference>
<dbReference type="Gene3D" id="3.40.47.10">
    <property type="match status" value="1"/>
</dbReference>
<proteinExistence type="predicted"/>
<dbReference type="InterPro" id="IPR002155">
    <property type="entry name" value="Thiolase"/>
</dbReference>
<dbReference type="EMBL" id="DRZC01000051">
    <property type="protein sequence ID" value="HHQ80513.1"/>
    <property type="molecule type" value="Genomic_DNA"/>
</dbReference>
<dbReference type="InterPro" id="IPR020616">
    <property type="entry name" value="Thiolase_N"/>
</dbReference>
<evidence type="ECO:0000259" key="3">
    <source>
        <dbReference type="Pfam" id="PF22691"/>
    </source>
</evidence>
<gene>
    <name evidence="4" type="ORF">ENM78_03545</name>
</gene>
<feature type="domain" description="Thiolase N-terminal" evidence="2">
    <location>
        <begin position="4"/>
        <end position="218"/>
    </location>
</feature>
<dbReference type="GO" id="GO:0008299">
    <property type="term" value="P:isoprenoid biosynthetic process"/>
    <property type="evidence" value="ECO:0007669"/>
    <property type="project" value="UniProtKB-KW"/>
</dbReference>
<dbReference type="CDD" id="cd00829">
    <property type="entry name" value="SCP-x_thiolase"/>
    <property type="match status" value="1"/>
</dbReference>
<feature type="domain" description="Thiolase C-terminal" evidence="3">
    <location>
        <begin position="239"/>
        <end position="382"/>
    </location>
</feature>
<dbReference type="AlphaFoldDB" id="A0A7J3ZKE6"/>
<dbReference type="PIRSF" id="PIRSF000429">
    <property type="entry name" value="Ac-CoA_Ac_transf"/>
    <property type="match status" value="1"/>
</dbReference>
<protein>
    <submittedName>
        <fullName evidence="4">Thiolase family protein</fullName>
    </submittedName>
</protein>
<keyword evidence="1" id="KW-0414">Isoprene biosynthesis</keyword>
<organism evidence="4">
    <name type="scientific">Fervidicoccus fontis</name>
    <dbReference type="NCBI Taxonomy" id="683846"/>
    <lineage>
        <taxon>Archaea</taxon>
        <taxon>Thermoproteota</taxon>
        <taxon>Thermoprotei</taxon>
        <taxon>Fervidicoccales</taxon>
        <taxon>Fervidicoccaceae</taxon>
        <taxon>Fervidicoccus</taxon>
    </lineage>
</organism>
<dbReference type="InterPro" id="IPR055140">
    <property type="entry name" value="Thiolase_C_2"/>
</dbReference>
<dbReference type="PANTHER" id="PTHR42870">
    <property type="entry name" value="ACETYL-COA C-ACETYLTRANSFERASE"/>
    <property type="match status" value="1"/>
</dbReference>